<gene>
    <name evidence="2" type="ORF">SAMN04487950_2686</name>
</gene>
<evidence type="ECO:0000313" key="2">
    <source>
        <dbReference type="EMBL" id="SFL13993.1"/>
    </source>
</evidence>
<dbReference type="EMBL" id="FOTC01000002">
    <property type="protein sequence ID" value="SFL13993.1"/>
    <property type="molecule type" value="Genomic_DNA"/>
</dbReference>
<evidence type="ECO:0000256" key="1">
    <source>
        <dbReference type="SAM" id="Phobius"/>
    </source>
</evidence>
<feature type="transmembrane region" description="Helical" evidence="1">
    <location>
        <begin position="6"/>
        <end position="30"/>
    </location>
</feature>
<accession>A0A1I4F962</accession>
<keyword evidence="1" id="KW-0812">Transmembrane</keyword>
<dbReference type="STRING" id="553466.SAMN04487950_2686"/>
<feature type="transmembrane region" description="Helical" evidence="1">
    <location>
        <begin position="42"/>
        <end position="63"/>
    </location>
</feature>
<protein>
    <submittedName>
        <fullName evidence="2">Uncharacterized protein</fullName>
    </submittedName>
</protein>
<name>A0A1I4F962_9EURY</name>
<keyword evidence="1" id="KW-0472">Membrane</keyword>
<reference evidence="3" key="1">
    <citation type="submission" date="2016-10" db="EMBL/GenBank/DDBJ databases">
        <authorList>
            <person name="Varghese N."/>
            <person name="Submissions S."/>
        </authorList>
    </citation>
    <scope>NUCLEOTIDE SEQUENCE [LARGE SCALE GENOMIC DNA]</scope>
    <source>
        <strain evidence="3">CGMCC 1.7738</strain>
    </source>
</reference>
<dbReference type="Proteomes" id="UP000199607">
    <property type="component" value="Unassembled WGS sequence"/>
</dbReference>
<dbReference type="AlphaFoldDB" id="A0A1I4F962"/>
<evidence type="ECO:0000313" key="3">
    <source>
        <dbReference type="Proteomes" id="UP000199607"/>
    </source>
</evidence>
<sequence length="84" mass="8392">MGLTRVAATLLALSLYLVAAVAGLYALLFLWTSSQSPTQSNLLTAGALLGATALCVGVGKLLARHGGPFTGYGAGGMGKTQGPR</sequence>
<proteinExistence type="predicted"/>
<keyword evidence="3" id="KW-1185">Reference proteome</keyword>
<keyword evidence="1" id="KW-1133">Transmembrane helix</keyword>
<organism evidence="2 3">
    <name type="scientific">Halogranum rubrum</name>
    <dbReference type="NCBI Taxonomy" id="553466"/>
    <lineage>
        <taxon>Archaea</taxon>
        <taxon>Methanobacteriati</taxon>
        <taxon>Methanobacteriota</taxon>
        <taxon>Stenosarchaea group</taxon>
        <taxon>Halobacteria</taxon>
        <taxon>Halobacteriales</taxon>
        <taxon>Haloferacaceae</taxon>
    </lineage>
</organism>
<dbReference type="RefSeq" id="WP_089869915.1">
    <property type="nucleotide sequence ID" value="NZ_FOTC01000002.1"/>
</dbReference>